<evidence type="ECO:0000256" key="5">
    <source>
        <dbReference type="ARBA" id="ARBA00022729"/>
    </source>
</evidence>
<feature type="chain" id="PRO_5045008166" evidence="10">
    <location>
        <begin position="19"/>
        <end position="498"/>
    </location>
</feature>
<comment type="similarity">
    <text evidence="2 10">Belongs to the outer membrane factor (OMF) (TC 1.B.17) family.</text>
</comment>
<comment type="function">
    <text evidence="9">Could be involved in resistance to puromycin, acriflavine and tetraphenylarsonium chloride.</text>
</comment>
<feature type="signal peptide" evidence="10">
    <location>
        <begin position="1"/>
        <end position="18"/>
    </location>
</feature>
<keyword evidence="3 10" id="KW-1134">Transmembrane beta strand</keyword>
<keyword evidence="5 10" id="KW-0732">Signal</keyword>
<sequence>MNRVAARLAALTAALALASCSIPPKPDAPALRNEAPLAGIGVAQGGQWPEAQWWKRYGDDQLDALERKALDAAPTLDEARKRFGTALRSIDIARAAGGASVQANAQVQRLRMSENGLIPSQFLGFTWYNQGDLSLQFQYDFDFWGKTRAAVAAAVDEARAAEAERSAAALMLTTAVADTYFTWQADQARLALARESVAALERSRLLTEKRAARGIDTPDLVHQADARLAGARELEAAYAGSAPIRLAALAALLGVAPAELPALAARPLPAVETKLPDDVGLDLLARRPDIAANRWRVEAAMRRVEQARAEFYPDISLGAMVGLSSIDLDKLSNASSRTFGVGPALHLPLFALSRLNAQYGASQAQLKAAAAAYDGSVVDAARDVATQALNLRQIGARRLERERQVDATLELQRTVTARAQRGLVDDRSLLTAQTDLLQQRDAAATLAADAISAEIALTKALGGGYRVDAATRISASGADAPEASPSARAVHSAPDQSR</sequence>
<proteinExistence type="inferred from homology"/>
<keyword evidence="13" id="KW-1185">Reference proteome</keyword>
<evidence type="ECO:0000256" key="8">
    <source>
        <dbReference type="ARBA" id="ARBA00023288"/>
    </source>
</evidence>
<comment type="caution">
    <text evidence="12">The sequence shown here is derived from an EMBL/GenBank/DDBJ whole genome shotgun (WGS) entry which is preliminary data.</text>
</comment>
<evidence type="ECO:0000256" key="6">
    <source>
        <dbReference type="ARBA" id="ARBA00023136"/>
    </source>
</evidence>
<dbReference type="Proteomes" id="UP001595886">
    <property type="component" value="Unassembled WGS sequence"/>
</dbReference>
<keyword evidence="8 10" id="KW-0449">Lipoprotein</keyword>
<dbReference type="RefSeq" id="WP_380020409.1">
    <property type="nucleotide sequence ID" value="NZ_JBHSHD010000007.1"/>
</dbReference>
<evidence type="ECO:0000256" key="10">
    <source>
        <dbReference type="RuleBase" id="RU362097"/>
    </source>
</evidence>
<evidence type="ECO:0000256" key="3">
    <source>
        <dbReference type="ARBA" id="ARBA00022452"/>
    </source>
</evidence>
<dbReference type="PANTHER" id="PTHR30203">
    <property type="entry name" value="OUTER MEMBRANE CATION EFFLUX PROTEIN"/>
    <property type="match status" value="1"/>
</dbReference>
<evidence type="ECO:0000256" key="9">
    <source>
        <dbReference type="ARBA" id="ARBA00037313"/>
    </source>
</evidence>
<evidence type="ECO:0000256" key="11">
    <source>
        <dbReference type="SAM" id="MobiDB-lite"/>
    </source>
</evidence>
<feature type="region of interest" description="Disordered" evidence="11">
    <location>
        <begin position="476"/>
        <end position="498"/>
    </location>
</feature>
<protein>
    <submittedName>
        <fullName evidence="12">Efflux transporter outer membrane subunit</fullName>
    </submittedName>
</protein>
<evidence type="ECO:0000256" key="2">
    <source>
        <dbReference type="ARBA" id="ARBA00007613"/>
    </source>
</evidence>
<dbReference type="Gene3D" id="1.20.1600.10">
    <property type="entry name" value="Outer membrane efflux proteins (OEP)"/>
    <property type="match status" value="1"/>
</dbReference>
<keyword evidence="6 10" id="KW-0472">Membrane</keyword>
<dbReference type="NCBIfam" id="TIGR01845">
    <property type="entry name" value="outer_NodT"/>
    <property type="match status" value="1"/>
</dbReference>
<evidence type="ECO:0000256" key="1">
    <source>
        <dbReference type="ARBA" id="ARBA00004370"/>
    </source>
</evidence>
<dbReference type="PANTHER" id="PTHR30203:SF20">
    <property type="entry name" value="MULTIDRUG RESISTANCE OUTER MEMBRANE PROTEIN MDTP-RELATED"/>
    <property type="match status" value="1"/>
</dbReference>
<dbReference type="InterPro" id="IPR010131">
    <property type="entry name" value="MdtP/NodT-like"/>
</dbReference>
<keyword evidence="7 10" id="KW-0564">Palmitate</keyword>
<comment type="subcellular location">
    <subcellularLocation>
        <location evidence="10">Cell outer membrane</location>
        <topology evidence="10">Lipid-anchor</topology>
    </subcellularLocation>
    <subcellularLocation>
        <location evidence="1">Membrane</location>
    </subcellularLocation>
</comment>
<dbReference type="Pfam" id="PF02321">
    <property type="entry name" value="OEP"/>
    <property type="match status" value="2"/>
</dbReference>
<keyword evidence="4 10" id="KW-0812">Transmembrane</keyword>
<gene>
    <name evidence="12" type="ORF">ACFO6Q_09450</name>
</gene>
<dbReference type="InterPro" id="IPR003423">
    <property type="entry name" value="OMP_efflux"/>
</dbReference>
<dbReference type="Gene3D" id="2.20.200.10">
    <property type="entry name" value="Outer membrane efflux proteins (OEP)"/>
    <property type="match status" value="1"/>
</dbReference>
<accession>A0ABV9QYI0</accession>
<evidence type="ECO:0000256" key="7">
    <source>
        <dbReference type="ARBA" id="ARBA00023139"/>
    </source>
</evidence>
<dbReference type="PROSITE" id="PS51257">
    <property type="entry name" value="PROKAR_LIPOPROTEIN"/>
    <property type="match status" value="1"/>
</dbReference>
<evidence type="ECO:0000256" key="4">
    <source>
        <dbReference type="ARBA" id="ARBA00022692"/>
    </source>
</evidence>
<dbReference type="EMBL" id="JBHSHD010000007">
    <property type="protein sequence ID" value="MFC4820549.1"/>
    <property type="molecule type" value="Genomic_DNA"/>
</dbReference>
<evidence type="ECO:0000313" key="13">
    <source>
        <dbReference type="Proteomes" id="UP001595886"/>
    </source>
</evidence>
<name>A0ABV9QYI0_9GAMM</name>
<dbReference type="SUPFAM" id="SSF56954">
    <property type="entry name" value="Outer membrane efflux proteins (OEP)"/>
    <property type="match status" value="1"/>
</dbReference>
<evidence type="ECO:0000313" key="12">
    <source>
        <dbReference type="EMBL" id="MFC4820549.1"/>
    </source>
</evidence>
<reference evidence="13" key="1">
    <citation type="journal article" date="2019" name="Int. J. Syst. Evol. Microbiol.">
        <title>The Global Catalogue of Microorganisms (GCM) 10K type strain sequencing project: providing services to taxonomists for standard genome sequencing and annotation.</title>
        <authorList>
            <consortium name="The Broad Institute Genomics Platform"/>
            <consortium name="The Broad Institute Genome Sequencing Center for Infectious Disease"/>
            <person name="Wu L."/>
            <person name="Ma J."/>
        </authorList>
    </citation>
    <scope>NUCLEOTIDE SEQUENCE [LARGE SCALE GENOMIC DNA]</scope>
    <source>
        <strain evidence="13">CCUG 30340</strain>
    </source>
</reference>
<organism evidence="12 13">
    <name type="scientific">Dokdonella ginsengisoli</name>
    <dbReference type="NCBI Taxonomy" id="363846"/>
    <lineage>
        <taxon>Bacteria</taxon>
        <taxon>Pseudomonadati</taxon>
        <taxon>Pseudomonadota</taxon>
        <taxon>Gammaproteobacteria</taxon>
        <taxon>Lysobacterales</taxon>
        <taxon>Rhodanobacteraceae</taxon>
        <taxon>Dokdonella</taxon>
    </lineage>
</organism>